<dbReference type="PANTHER" id="PTHR39203">
    <property type="entry name" value="CYTOPLASMIC PROTEIN-RELATED"/>
    <property type="match status" value="1"/>
</dbReference>
<dbReference type="PANTHER" id="PTHR39203:SF1">
    <property type="entry name" value="CYTOPLASMIC PROTEIN"/>
    <property type="match status" value="1"/>
</dbReference>
<reference evidence="3" key="1">
    <citation type="submission" date="2015-11" db="EMBL/GenBank/DDBJ databases">
        <authorList>
            <person name="Blom J."/>
        </authorList>
    </citation>
    <scope>NUCLEOTIDE SEQUENCE [LARGE SCALE GENOMIC DNA]</scope>
</reference>
<gene>
    <name evidence="2" type="ORF">EM595_2262</name>
</gene>
<dbReference type="InterPro" id="IPR009326">
    <property type="entry name" value="DUF984"/>
</dbReference>
<evidence type="ECO:0000313" key="3">
    <source>
        <dbReference type="Proteomes" id="UP000059419"/>
    </source>
</evidence>
<dbReference type="Gene3D" id="3.10.400.10">
    <property type="entry name" value="Sulfate adenylyltransferase"/>
    <property type="match status" value="1"/>
</dbReference>
<dbReference type="PATRIC" id="fig|1619313.3.peg.2353"/>
<dbReference type="SUPFAM" id="SSF88697">
    <property type="entry name" value="PUA domain-like"/>
    <property type="match status" value="1"/>
</dbReference>
<accession>A0A0U5L3J0</accession>
<evidence type="ECO:0000259" key="1">
    <source>
        <dbReference type="SMART" id="SM01022"/>
    </source>
</evidence>
<dbReference type="Pfam" id="PF04266">
    <property type="entry name" value="ASCH"/>
    <property type="match status" value="1"/>
</dbReference>
<evidence type="ECO:0000313" key="2">
    <source>
        <dbReference type="EMBL" id="CUU24495.1"/>
    </source>
</evidence>
<dbReference type="STRING" id="1619313.EM595_2262"/>
<dbReference type="KEGG" id="ege:EM595_2262"/>
<dbReference type="InterPro" id="IPR007374">
    <property type="entry name" value="ASCH_domain"/>
</dbReference>
<proteinExistence type="predicted"/>
<feature type="domain" description="ASCH" evidence="1">
    <location>
        <begin position="13"/>
        <end position="130"/>
    </location>
</feature>
<dbReference type="RefSeq" id="WP_067431768.1">
    <property type="nucleotide sequence ID" value="NZ_LN907827.1"/>
</dbReference>
<name>A0A0U5L3J0_9GAMM</name>
<protein>
    <recommendedName>
        <fullName evidence="1">ASCH domain-containing protein</fullName>
    </recommendedName>
</protein>
<dbReference type="PIRSF" id="PIRSF021320">
    <property type="entry name" value="DUF984"/>
    <property type="match status" value="1"/>
</dbReference>
<keyword evidence="3" id="KW-1185">Reference proteome</keyword>
<dbReference type="AlphaFoldDB" id="A0A0U5L3J0"/>
<sequence length="132" mass="14742">MNLMEKYPDALQWGFGDLPALTDALAALVVAGKKTASCGSLAAYQQEAHKITPGSFHIILDSQAQPVCVIQIVGMRLVRFCDVTAEMAQKEGEGDLSLAYWRQAHQEFFKREGLFATDMELIYEEFRLVEVL</sequence>
<dbReference type="InterPro" id="IPR015947">
    <property type="entry name" value="PUA-like_sf"/>
</dbReference>
<dbReference type="Proteomes" id="UP000059419">
    <property type="component" value="Chromosome 1"/>
</dbReference>
<organism evidence="2 3">
    <name type="scientific">Duffyella gerundensis</name>
    <dbReference type="NCBI Taxonomy" id="1619313"/>
    <lineage>
        <taxon>Bacteria</taxon>
        <taxon>Pseudomonadati</taxon>
        <taxon>Pseudomonadota</taxon>
        <taxon>Gammaproteobacteria</taxon>
        <taxon>Enterobacterales</taxon>
        <taxon>Erwiniaceae</taxon>
        <taxon>Duffyella</taxon>
    </lineage>
</organism>
<dbReference type="CDD" id="cd06553">
    <property type="entry name" value="ASCH_Ef3133_like"/>
    <property type="match status" value="1"/>
</dbReference>
<dbReference type="OrthoDB" id="9807542at2"/>
<dbReference type="SMART" id="SM01022">
    <property type="entry name" value="ASCH"/>
    <property type="match status" value="1"/>
</dbReference>
<dbReference type="EMBL" id="LN907827">
    <property type="protein sequence ID" value="CUU24495.1"/>
    <property type="molecule type" value="Genomic_DNA"/>
</dbReference>